<dbReference type="PANTHER" id="PTHR42921:SF4">
    <property type="entry name" value="ACETOACETYL-COA SYNTHASE (AFU_ORTHOLOGUE AFUA_8G04770)"/>
    <property type="match status" value="1"/>
</dbReference>
<dbReference type="RefSeq" id="XP_031007480.1">
    <property type="nucleotide sequence ID" value="XM_031147347.1"/>
</dbReference>
<dbReference type="Gene3D" id="3.40.50.12780">
    <property type="entry name" value="N-terminal domain of ligase-like"/>
    <property type="match status" value="1"/>
</dbReference>
<feature type="signal peptide" evidence="1">
    <location>
        <begin position="1"/>
        <end position="20"/>
    </location>
</feature>
<evidence type="ECO:0000313" key="2">
    <source>
        <dbReference type="EMBL" id="TVY28692.1"/>
    </source>
</evidence>
<dbReference type="AlphaFoldDB" id="A0A8H8U0A7"/>
<dbReference type="SUPFAM" id="SSF56801">
    <property type="entry name" value="Acetyl-CoA synthetase-like"/>
    <property type="match status" value="1"/>
</dbReference>
<dbReference type="GO" id="GO:0030729">
    <property type="term" value="F:acetoacetate-CoA ligase activity"/>
    <property type="evidence" value="ECO:0007669"/>
    <property type="project" value="TreeGrafter"/>
</dbReference>
<dbReference type="OrthoDB" id="10253869at2759"/>
<dbReference type="GeneID" id="41982568"/>
<proteinExistence type="predicted"/>
<evidence type="ECO:0000313" key="3">
    <source>
        <dbReference type="Proteomes" id="UP000431533"/>
    </source>
</evidence>
<dbReference type="PANTHER" id="PTHR42921">
    <property type="entry name" value="ACETOACETYL-COA SYNTHETASE"/>
    <property type="match status" value="1"/>
</dbReference>
<comment type="caution">
    <text evidence="2">The sequence shown here is derived from an EMBL/GenBank/DDBJ whole genome shotgun (WGS) entry which is preliminary data.</text>
</comment>
<dbReference type="Proteomes" id="UP000431533">
    <property type="component" value="Unassembled WGS sequence"/>
</dbReference>
<gene>
    <name evidence="2" type="primary">AACS</name>
    <name evidence="2" type="ORF">LHYA1_G002370</name>
</gene>
<keyword evidence="1" id="KW-0732">Signal</keyword>
<dbReference type="InterPro" id="IPR042099">
    <property type="entry name" value="ANL_N_sf"/>
</dbReference>
<dbReference type="Gene3D" id="3.30.300.30">
    <property type="match status" value="1"/>
</dbReference>
<keyword evidence="3" id="KW-1185">Reference proteome</keyword>
<sequence length="363" mass="39976">MRRQTAWVMWVLNFVNICSAKSLLLYDGSPFHPTPGVLLKLAQDIGVSIFGTSPRYLAEIRARGIVPRNSFNLERLRTVTSTGAALSADMYNWFYETGFSPHVQLVSMSGGTDIAGSFVGGSPLLPVYAGEIQTKALGMAVEIFDPSQDAGVPVELRDLPGELVCTRPFPSQPLEFFGVGGNERYRKSYFERFGDTVWCQGDFIQFQKDTEGLIMLGRSDGVLNPSGVRFGSSEIYAVTEVFPEIEDSICVGQRRKSDIDERVLLFVKMKTGQAFTADLATRLQLAIRKRYSSRHVPKHVFEVADIPYTVNGKKCEINVKQIVSGQVGAVSGTVSNPSSLDLYREYANLPVEGEKSEAGSSKL</sequence>
<evidence type="ECO:0000256" key="1">
    <source>
        <dbReference type="SAM" id="SignalP"/>
    </source>
</evidence>
<name>A0A8H8U0A7_9HELO</name>
<reference evidence="2 3" key="1">
    <citation type="submission" date="2018-05" db="EMBL/GenBank/DDBJ databases">
        <title>Genome sequencing and assembly of the regulated plant pathogen Lachnellula willkommii and related sister species for the development of diagnostic species identification markers.</title>
        <authorList>
            <person name="Giroux E."/>
            <person name="Bilodeau G."/>
        </authorList>
    </citation>
    <scope>NUCLEOTIDE SEQUENCE [LARGE SCALE GENOMIC DNA]</scope>
    <source>
        <strain evidence="2 3">CBS 185.66</strain>
    </source>
</reference>
<feature type="chain" id="PRO_5034569281" evidence="1">
    <location>
        <begin position="21"/>
        <end position="363"/>
    </location>
</feature>
<dbReference type="InterPro" id="IPR045851">
    <property type="entry name" value="AMP-bd_C_sf"/>
</dbReference>
<accession>A0A8H8U0A7</accession>
<protein>
    <submittedName>
        <fullName evidence="2">Acetoacetyl-CoA synthetase</fullName>
    </submittedName>
</protein>
<dbReference type="EMBL" id="QGMH01000027">
    <property type="protein sequence ID" value="TVY28692.1"/>
    <property type="molecule type" value="Genomic_DNA"/>
</dbReference>
<organism evidence="2 3">
    <name type="scientific">Lachnellula hyalina</name>
    <dbReference type="NCBI Taxonomy" id="1316788"/>
    <lineage>
        <taxon>Eukaryota</taxon>
        <taxon>Fungi</taxon>
        <taxon>Dikarya</taxon>
        <taxon>Ascomycota</taxon>
        <taxon>Pezizomycotina</taxon>
        <taxon>Leotiomycetes</taxon>
        <taxon>Helotiales</taxon>
        <taxon>Lachnaceae</taxon>
        <taxon>Lachnellula</taxon>
    </lineage>
</organism>